<gene>
    <name evidence="1" type="ORF">L916_18569</name>
</gene>
<dbReference type="Proteomes" id="UP000053864">
    <property type="component" value="Unassembled WGS sequence"/>
</dbReference>
<accession>W2I3R7</accession>
<name>W2I3R7_PHYNI</name>
<dbReference type="AlphaFoldDB" id="W2I3R7"/>
<evidence type="ECO:0000313" key="1">
    <source>
        <dbReference type="EMBL" id="ETL28008.1"/>
    </source>
</evidence>
<organism evidence="1">
    <name type="scientific">Phytophthora nicotianae</name>
    <name type="common">Potato buckeye rot agent</name>
    <name type="synonym">Phytophthora parasitica</name>
    <dbReference type="NCBI Taxonomy" id="4792"/>
    <lineage>
        <taxon>Eukaryota</taxon>
        <taxon>Sar</taxon>
        <taxon>Stramenopiles</taxon>
        <taxon>Oomycota</taxon>
        <taxon>Peronosporomycetes</taxon>
        <taxon>Peronosporales</taxon>
        <taxon>Peronosporaceae</taxon>
        <taxon>Phytophthora</taxon>
    </lineage>
</organism>
<dbReference type="EMBL" id="KI675831">
    <property type="protein sequence ID" value="ETL28008.1"/>
    <property type="molecule type" value="Genomic_DNA"/>
</dbReference>
<sequence length="136" mass="14317">SNSVHVERWVSTECEFGATAVSQASHLRLGPVAAVLPAVSLFDGLQSALPALSTGDTIPGHNDERLNQGNLLGESGLRCMLHASPSNDVLGVIHTKALLESEPLTIARRAGATVARFARERLDGEIQKCPSSGVHT</sequence>
<protein>
    <submittedName>
        <fullName evidence="1">Uncharacterized protein</fullName>
    </submittedName>
</protein>
<proteinExistence type="predicted"/>
<feature type="non-terminal residue" evidence="1">
    <location>
        <position position="1"/>
    </location>
</feature>
<reference evidence="1" key="1">
    <citation type="submission" date="2013-11" db="EMBL/GenBank/DDBJ databases">
        <title>The Genome Sequence of Phytophthora parasitica CJ05E6.</title>
        <authorList>
            <consortium name="The Broad Institute Genomics Platform"/>
            <person name="Russ C."/>
            <person name="Tyler B."/>
            <person name="Panabieres F."/>
            <person name="Shan W."/>
            <person name="Tripathy S."/>
            <person name="Grunwald N."/>
            <person name="Machado M."/>
            <person name="Johnson C.S."/>
            <person name="Arredondo F."/>
            <person name="Hong C."/>
            <person name="Coffey M."/>
            <person name="Young S.K."/>
            <person name="Zeng Q."/>
            <person name="Gargeya S."/>
            <person name="Fitzgerald M."/>
            <person name="Abouelleil A."/>
            <person name="Alvarado L."/>
            <person name="Chapman S.B."/>
            <person name="Gainer-Dewar J."/>
            <person name="Goldberg J."/>
            <person name="Griggs A."/>
            <person name="Gujja S."/>
            <person name="Hansen M."/>
            <person name="Howarth C."/>
            <person name="Imamovic A."/>
            <person name="Ireland A."/>
            <person name="Larimer J."/>
            <person name="McCowan C."/>
            <person name="Murphy C."/>
            <person name="Pearson M."/>
            <person name="Poon T.W."/>
            <person name="Priest M."/>
            <person name="Roberts A."/>
            <person name="Saif S."/>
            <person name="Shea T."/>
            <person name="Sykes S."/>
            <person name="Wortman J."/>
            <person name="Nusbaum C."/>
            <person name="Birren B."/>
        </authorList>
    </citation>
    <scope>NUCLEOTIDE SEQUENCE [LARGE SCALE GENOMIC DNA]</scope>
    <source>
        <strain evidence="1">CJ05E6</strain>
    </source>
</reference>